<keyword evidence="1" id="KW-0732">Signal</keyword>
<reference evidence="2 3" key="1">
    <citation type="submission" date="2021-02" db="EMBL/GenBank/DDBJ databases">
        <title>Variation within the Batrachochytrium salamandrivorans European outbreak.</title>
        <authorList>
            <person name="Kelly M."/>
            <person name="Pasmans F."/>
            <person name="Shea T.P."/>
            <person name="Munoz J.F."/>
            <person name="Carranza S."/>
            <person name="Cuomo C.A."/>
            <person name="Martel A."/>
        </authorList>
    </citation>
    <scope>NUCLEOTIDE SEQUENCE [LARGE SCALE GENOMIC DNA]</scope>
    <source>
        <strain evidence="2 3">AMFP18/2</strain>
    </source>
</reference>
<evidence type="ECO:0000313" key="3">
    <source>
        <dbReference type="Proteomes" id="UP001648503"/>
    </source>
</evidence>
<evidence type="ECO:0000256" key="1">
    <source>
        <dbReference type="SAM" id="SignalP"/>
    </source>
</evidence>
<gene>
    <name evidence="2" type="ORF">BASA50_005667</name>
</gene>
<proteinExistence type="predicted"/>
<name>A0ABQ8FC20_9FUNG</name>
<keyword evidence="3" id="KW-1185">Reference proteome</keyword>
<evidence type="ECO:0008006" key="4">
    <source>
        <dbReference type="Google" id="ProtNLM"/>
    </source>
</evidence>
<feature type="signal peptide" evidence="1">
    <location>
        <begin position="1"/>
        <end position="20"/>
    </location>
</feature>
<protein>
    <recommendedName>
        <fullName evidence="4">VWFD domain-containing protein</fullName>
    </recommendedName>
</protein>
<dbReference type="Proteomes" id="UP001648503">
    <property type="component" value="Unassembled WGS sequence"/>
</dbReference>
<accession>A0ABQ8FC20</accession>
<organism evidence="2 3">
    <name type="scientific">Batrachochytrium salamandrivorans</name>
    <dbReference type="NCBI Taxonomy" id="1357716"/>
    <lineage>
        <taxon>Eukaryota</taxon>
        <taxon>Fungi</taxon>
        <taxon>Fungi incertae sedis</taxon>
        <taxon>Chytridiomycota</taxon>
        <taxon>Chytridiomycota incertae sedis</taxon>
        <taxon>Chytridiomycetes</taxon>
        <taxon>Rhizophydiales</taxon>
        <taxon>Rhizophydiales incertae sedis</taxon>
        <taxon>Batrachochytrium</taxon>
    </lineage>
</organism>
<sequence>MLSRLIVTFLCAAAIGSVSGAFLTFDPAPVVFEDIEAPISFSAKLNSKPTEEVAVYLEHPFMTLSTCAMIFHPDNWDVPQQLTATPAPLFVGSYDTPRQLKSISEFLAKAVTFDSLSAKLSFVDTLKVIQKNLGASSCFIKKSEVETFDAMFFSFKKPGWYQMTSTRDIEVQVFTDKCTEELSCPTKVLVRYGSSVMGMDVSGPVKNISEYSVTKVTQSTRGLRYIPGAKAGEHKINFSYGSDLYLTVLNNDGIVSLGMDLTIVAGYPSSRGLCNIPRLPSPDNKLVGSDGRFYSREKKDEVDAFTNSWKVKDEDVLTNPGAKTLILPPQSGILCKIPKTHGQILLLLRIAAALLRVSPRKAPDDDGISTAFYQAALYMPANTPQGVPPTPFACALLRVCGQVFASATIPRAWLCASIVSTDKKDGDPLNPGDWAISETCITSSKFRFTVPGFDVIQHPATGPGRRGIALGISSCFGGHERNLLHQQ</sequence>
<feature type="chain" id="PRO_5046300442" description="VWFD domain-containing protein" evidence="1">
    <location>
        <begin position="21"/>
        <end position="487"/>
    </location>
</feature>
<dbReference type="EMBL" id="JAFCIX010000287">
    <property type="protein sequence ID" value="KAH6595669.1"/>
    <property type="molecule type" value="Genomic_DNA"/>
</dbReference>
<comment type="caution">
    <text evidence="2">The sequence shown here is derived from an EMBL/GenBank/DDBJ whole genome shotgun (WGS) entry which is preliminary data.</text>
</comment>
<evidence type="ECO:0000313" key="2">
    <source>
        <dbReference type="EMBL" id="KAH6595669.1"/>
    </source>
</evidence>